<dbReference type="SUPFAM" id="SSF81660">
    <property type="entry name" value="Metal cation-transporting ATPase, ATP-binding domain N"/>
    <property type="match status" value="1"/>
</dbReference>
<evidence type="ECO:0000256" key="4">
    <source>
        <dbReference type="ARBA" id="ARBA00022840"/>
    </source>
</evidence>
<dbReference type="Proteomes" id="UP000292346">
    <property type="component" value="Unassembled WGS sequence"/>
</dbReference>
<feature type="transmembrane region" description="Helical" evidence="9">
    <location>
        <begin position="809"/>
        <end position="830"/>
    </location>
</feature>
<feature type="transmembrane region" description="Helical" evidence="9">
    <location>
        <begin position="213"/>
        <end position="237"/>
    </location>
</feature>
<proteinExistence type="predicted"/>
<dbReference type="InterPro" id="IPR044492">
    <property type="entry name" value="P_typ_ATPase_HD_dom"/>
</dbReference>
<keyword evidence="6 9" id="KW-1133">Transmembrane helix</keyword>
<dbReference type="InterPro" id="IPR008250">
    <property type="entry name" value="ATPase_P-typ_transduc_dom_A_sf"/>
</dbReference>
<evidence type="ECO:0000313" key="12">
    <source>
        <dbReference type="Proteomes" id="UP000292346"/>
    </source>
</evidence>
<dbReference type="PRINTS" id="PR00119">
    <property type="entry name" value="CATATPASE"/>
</dbReference>
<keyword evidence="2 9" id="KW-0812">Transmembrane</keyword>
<dbReference type="Gene3D" id="3.40.50.1000">
    <property type="entry name" value="HAD superfamily/HAD-like"/>
    <property type="match status" value="1"/>
</dbReference>
<dbReference type="Gene3D" id="2.70.150.10">
    <property type="entry name" value="Calcium-transporting ATPase, cytoplasmic transduction domain A"/>
    <property type="match status" value="1"/>
</dbReference>
<dbReference type="SUPFAM" id="SSF81665">
    <property type="entry name" value="Calcium ATPase, transmembrane domain M"/>
    <property type="match status" value="1"/>
</dbReference>
<dbReference type="InterPro" id="IPR023214">
    <property type="entry name" value="HAD_sf"/>
</dbReference>
<keyword evidence="3" id="KW-0547">Nucleotide-binding</keyword>
<dbReference type="OrthoDB" id="9814270at2"/>
<evidence type="ECO:0000256" key="9">
    <source>
        <dbReference type="SAM" id="Phobius"/>
    </source>
</evidence>
<dbReference type="Pfam" id="PF08282">
    <property type="entry name" value="Hydrolase_3"/>
    <property type="match status" value="1"/>
</dbReference>
<dbReference type="PRINTS" id="PR00120">
    <property type="entry name" value="HATPASE"/>
</dbReference>
<dbReference type="SUPFAM" id="SSF81653">
    <property type="entry name" value="Calcium ATPase, transduction domain A"/>
    <property type="match status" value="1"/>
</dbReference>
<dbReference type="AlphaFoldDB" id="A0A4V2LZK8"/>
<dbReference type="InterPro" id="IPR018303">
    <property type="entry name" value="ATPase_P-typ_P_site"/>
</dbReference>
<feature type="transmembrane region" description="Helical" evidence="9">
    <location>
        <begin position="715"/>
        <end position="736"/>
    </location>
</feature>
<dbReference type="Gene3D" id="3.40.1110.10">
    <property type="entry name" value="Calcium-transporting ATPase, cytoplasmic domain N"/>
    <property type="match status" value="1"/>
</dbReference>
<dbReference type="InterPro" id="IPR059000">
    <property type="entry name" value="ATPase_P-type_domA"/>
</dbReference>
<feature type="domain" description="Cation-transporting P-type ATPase N-terminal" evidence="10">
    <location>
        <begin position="2"/>
        <end position="64"/>
    </location>
</feature>
<dbReference type="InterPro" id="IPR036412">
    <property type="entry name" value="HAD-like_sf"/>
</dbReference>
<dbReference type="SMART" id="SM00831">
    <property type="entry name" value="Cation_ATPase_N"/>
    <property type="match status" value="1"/>
</dbReference>
<evidence type="ECO:0000259" key="10">
    <source>
        <dbReference type="SMART" id="SM00831"/>
    </source>
</evidence>
<evidence type="ECO:0000256" key="6">
    <source>
        <dbReference type="ARBA" id="ARBA00022989"/>
    </source>
</evidence>
<dbReference type="InterPro" id="IPR001757">
    <property type="entry name" value="P_typ_ATPase"/>
</dbReference>
<evidence type="ECO:0000256" key="1">
    <source>
        <dbReference type="ARBA" id="ARBA00004651"/>
    </source>
</evidence>
<feature type="transmembrane region" description="Helical" evidence="9">
    <location>
        <begin position="642"/>
        <end position="667"/>
    </location>
</feature>
<feature type="transmembrane region" description="Helical" evidence="9">
    <location>
        <begin position="673"/>
        <end position="694"/>
    </location>
</feature>
<comment type="caution">
    <text evidence="11">The sequence shown here is derived from an EMBL/GenBank/DDBJ whole genome shotgun (WGS) entry which is preliminary data.</text>
</comment>
<dbReference type="Pfam" id="PF13246">
    <property type="entry name" value="Cation_ATPase"/>
    <property type="match status" value="1"/>
</dbReference>
<dbReference type="InterPro" id="IPR023298">
    <property type="entry name" value="ATPase_P-typ_TM_dom_sf"/>
</dbReference>
<accession>A0A4V2LZK8</accession>
<dbReference type="RefSeq" id="WP_131339945.1">
    <property type="nucleotide sequence ID" value="NZ_SJJZ01000002.1"/>
</dbReference>
<feature type="transmembrane region" description="Helical" evidence="9">
    <location>
        <begin position="249"/>
        <end position="271"/>
    </location>
</feature>
<keyword evidence="7 9" id="KW-0472">Membrane</keyword>
<dbReference type="SFLD" id="SFLDF00027">
    <property type="entry name" value="p-type_atpase"/>
    <property type="match status" value="1"/>
</dbReference>
<evidence type="ECO:0000256" key="7">
    <source>
        <dbReference type="ARBA" id="ARBA00023136"/>
    </source>
</evidence>
<gene>
    <name evidence="11" type="ORF">E0H45_21620</name>
</gene>
<dbReference type="InterPro" id="IPR006068">
    <property type="entry name" value="ATPase_P-typ_cation-transptr_C"/>
</dbReference>
<evidence type="ECO:0000256" key="8">
    <source>
        <dbReference type="ARBA" id="ARBA00049360"/>
    </source>
</evidence>
<dbReference type="SFLD" id="SFLDG00002">
    <property type="entry name" value="C1.7:_P-type_atpase_like"/>
    <property type="match status" value="1"/>
</dbReference>
<feature type="transmembrane region" description="Helical" evidence="9">
    <location>
        <begin position="776"/>
        <end position="797"/>
    </location>
</feature>
<dbReference type="InterPro" id="IPR023299">
    <property type="entry name" value="ATPase_P-typ_cyto_dom_N"/>
</dbReference>
<dbReference type="Pfam" id="PF00122">
    <property type="entry name" value="E1-E2_ATPase"/>
    <property type="match status" value="1"/>
</dbReference>
<keyword evidence="4" id="KW-0067">ATP-binding</keyword>
<organism evidence="11 12">
    <name type="scientific">Kribbella soli</name>
    <dbReference type="NCBI Taxonomy" id="1124743"/>
    <lineage>
        <taxon>Bacteria</taxon>
        <taxon>Bacillati</taxon>
        <taxon>Actinomycetota</taxon>
        <taxon>Actinomycetes</taxon>
        <taxon>Propionibacteriales</taxon>
        <taxon>Kribbellaceae</taxon>
        <taxon>Kribbella</taxon>
    </lineage>
</organism>
<keyword evidence="12" id="KW-1185">Reference proteome</keyword>
<dbReference type="SFLD" id="SFLDS00003">
    <property type="entry name" value="Haloacid_Dehalogenase"/>
    <property type="match status" value="1"/>
</dbReference>
<evidence type="ECO:0000313" key="11">
    <source>
        <dbReference type="EMBL" id="TCC08476.1"/>
    </source>
</evidence>
<dbReference type="GO" id="GO:0005886">
    <property type="term" value="C:plasma membrane"/>
    <property type="evidence" value="ECO:0007669"/>
    <property type="project" value="UniProtKB-SubCell"/>
</dbReference>
<evidence type="ECO:0000256" key="3">
    <source>
        <dbReference type="ARBA" id="ARBA00022741"/>
    </source>
</evidence>
<comment type="catalytic activity">
    <reaction evidence="8">
        <text>ATP + H2O = ADP + phosphate + H(+)</text>
        <dbReference type="Rhea" id="RHEA:13065"/>
        <dbReference type="ChEBI" id="CHEBI:15377"/>
        <dbReference type="ChEBI" id="CHEBI:15378"/>
        <dbReference type="ChEBI" id="CHEBI:30616"/>
        <dbReference type="ChEBI" id="CHEBI:43474"/>
        <dbReference type="ChEBI" id="CHEBI:456216"/>
    </reaction>
</comment>
<dbReference type="EMBL" id="SJJZ01000002">
    <property type="protein sequence ID" value="TCC08476.1"/>
    <property type="molecule type" value="Genomic_DNA"/>
</dbReference>
<dbReference type="SUPFAM" id="SSF56784">
    <property type="entry name" value="HAD-like"/>
    <property type="match status" value="1"/>
</dbReference>
<name>A0A4V2LZK8_9ACTN</name>
<dbReference type="GO" id="GO:0005524">
    <property type="term" value="F:ATP binding"/>
    <property type="evidence" value="ECO:0007669"/>
    <property type="project" value="UniProtKB-KW"/>
</dbReference>
<keyword evidence="5" id="KW-1278">Translocase</keyword>
<comment type="subcellular location">
    <subcellularLocation>
        <location evidence="1">Cell membrane</location>
        <topology evidence="1">Multi-pass membrane protein</topology>
    </subcellularLocation>
</comment>
<dbReference type="Pfam" id="PF00690">
    <property type="entry name" value="Cation_ATPase_N"/>
    <property type="match status" value="1"/>
</dbReference>
<reference evidence="11 12" key="1">
    <citation type="submission" date="2019-02" db="EMBL/GenBank/DDBJ databases">
        <title>Kribbella capetownensis sp. nov. and Kribbella speibonae sp. nov., isolated from soil.</title>
        <authorList>
            <person name="Curtis S.M."/>
            <person name="Norton I."/>
            <person name="Everest G.J."/>
            <person name="Meyers P.R."/>
        </authorList>
    </citation>
    <scope>NUCLEOTIDE SEQUENCE [LARGE SCALE GENOMIC DNA]</scope>
    <source>
        <strain evidence="11 12">KCTC 29219</strain>
    </source>
</reference>
<evidence type="ECO:0000256" key="5">
    <source>
        <dbReference type="ARBA" id="ARBA00022967"/>
    </source>
</evidence>
<sequence>MTVRQAPPRGLSSDQAALALIEHGPNTIPAPRPPSTWRRVLMQLRDPMILLLLAAAVLTASLRDLTDLAVILVVVVLNTTVGVIQEVRAEHALAALNRLAAPQATVRRNDRTAVIPSADVVPEDVILLQAGDVVPADLELFDAIQLQADESTLTGESVPVEKDATDELYAGTVVTRGRGAGTVTRTGSGSALGRIAALLSNQRPRATPLQRRLAALSRMLSIVAVALSAIVAVAGLVRGLPLPSMVVTAVSLTVAAVPESLPAVVTLALAIGAHRMAQRAAVVRKLPAVETLGAVTMVATDKTGTITEGLMQAERLWTESGTAVATGTGYDPAGDLVPPGVSPDVQHLLRDVALCNDAALRAPTDDDPAWRPIGDPTEAALLTLAHRGAVDPDDLRAAYPRTHELPFDSARKRMTTFHLSPGSDDVLVIGKGAPEVMLTPDVTPYGDLDHAKAVAAELSEAGYRVLAVADKLVPPSAPRTENGLRLVGLIAITDPVRRNAADVVATFGEAGIGLLLITGDAPGTALAVANRIGVHNGDVVTGSDIDNGKDPTSGHVFARIRPEQKLDIVRAWQDHGHVVAMTGDGVNDAPALRRADIGVAMGEGGTEVARQAADLVLTNDDLGTIEAAIEEGRRIYTNIRTFLRYALSGGLAEVLVMLIGPLLGFAVPLLPGQILWINMLTHGLPGVAIGAEPADPETMQQPPRSPQEQILGAGLWKRIALTGALIATVTMTAAIWARSVGAPWQTMSYLVLGLAQLGVAIALRRPSPPDGRRLRFLDLAVAGALAAQVLPLALAPLRDLLGLQVLNVTEILCALALASVPGLATAIGWHMRPARTSLHRTWTWWRAGRKRLTKH</sequence>
<evidence type="ECO:0000256" key="2">
    <source>
        <dbReference type="ARBA" id="ARBA00022692"/>
    </source>
</evidence>
<dbReference type="NCBIfam" id="TIGR01494">
    <property type="entry name" value="ATPase_P-type"/>
    <property type="match status" value="2"/>
</dbReference>
<dbReference type="GO" id="GO:0016887">
    <property type="term" value="F:ATP hydrolysis activity"/>
    <property type="evidence" value="ECO:0007669"/>
    <property type="project" value="InterPro"/>
</dbReference>
<dbReference type="PANTHER" id="PTHR42861">
    <property type="entry name" value="CALCIUM-TRANSPORTING ATPASE"/>
    <property type="match status" value="1"/>
</dbReference>
<dbReference type="Gene3D" id="1.20.1110.10">
    <property type="entry name" value="Calcium-transporting ATPase, transmembrane domain"/>
    <property type="match status" value="1"/>
</dbReference>
<dbReference type="Pfam" id="PF00689">
    <property type="entry name" value="Cation_ATPase_C"/>
    <property type="match status" value="1"/>
</dbReference>
<protein>
    <submittedName>
        <fullName evidence="11">Cation-transporting P-type ATPase</fullName>
    </submittedName>
</protein>
<feature type="transmembrane region" description="Helical" evidence="9">
    <location>
        <begin position="742"/>
        <end position="764"/>
    </location>
</feature>
<dbReference type="PROSITE" id="PS00154">
    <property type="entry name" value="ATPASE_E1_E2"/>
    <property type="match status" value="1"/>
</dbReference>
<dbReference type="InterPro" id="IPR004014">
    <property type="entry name" value="ATPase_P-typ_cation-transptr_N"/>
</dbReference>